<dbReference type="RefSeq" id="WP_078762148.1">
    <property type="nucleotide sequence ID" value="NZ_FUWS01000007.1"/>
</dbReference>
<evidence type="ECO:0000256" key="4">
    <source>
        <dbReference type="RuleBase" id="RU003719"/>
    </source>
</evidence>
<sequence length="317" mass="33065">MADPRVAITDTGGLDPSPVMDFLTRAGFQVRFLGTCDPDDIVAGARGAVALITGEVRVDAGLLDRLPDLRLIVTARSDASAVDVETAERRGLWVACLPGAADPHSSAHQAIALAISQARRLACEEGTPCRPARLTLGLVGMGETGFRAAELARPLFGRVVGTGPQTGAWPSGVARMDLPDLMEASDIISVHVPLSARTEGLVDADALGRVRPGAILVNLSDPAVVDRGALLTALHTGRLAGVAGSPALALPSRLGAPSPLRNHPAVQLCPQAEQARDRAVRLARNVVSWWERGIPLDPVARSDTRPFPASEVSAAPC</sequence>
<dbReference type="InterPro" id="IPR006140">
    <property type="entry name" value="D-isomer_DH_NAD-bd"/>
</dbReference>
<keyword evidence="3" id="KW-0520">NAD</keyword>
<dbReference type="InterPro" id="IPR006139">
    <property type="entry name" value="D-isomer_2_OHA_DH_cat_dom"/>
</dbReference>
<evidence type="ECO:0000256" key="2">
    <source>
        <dbReference type="ARBA" id="ARBA00023002"/>
    </source>
</evidence>
<dbReference type="Pfam" id="PF00389">
    <property type="entry name" value="2-Hacid_dh"/>
    <property type="match status" value="1"/>
</dbReference>
<keyword evidence="2 4" id="KW-0560">Oxidoreductase</keyword>
<gene>
    <name evidence="7" type="ORF">SAMN02745673_02831</name>
</gene>
<dbReference type="Gene3D" id="3.40.50.720">
    <property type="entry name" value="NAD(P)-binding Rossmann-like Domain"/>
    <property type="match status" value="2"/>
</dbReference>
<dbReference type="InterPro" id="IPR050418">
    <property type="entry name" value="D-iso_2-hydroxyacid_DH_PdxB"/>
</dbReference>
<dbReference type="STRING" id="1122192.SAMN02745673_02831"/>
<dbReference type="SUPFAM" id="SSF51735">
    <property type="entry name" value="NAD(P)-binding Rossmann-fold domains"/>
    <property type="match status" value="1"/>
</dbReference>
<dbReference type="AlphaFoldDB" id="A0A1T4RNU7"/>
<dbReference type="SUPFAM" id="SSF52283">
    <property type="entry name" value="Formate/glycerate dehydrogenase catalytic domain-like"/>
    <property type="match status" value="1"/>
</dbReference>
<feature type="domain" description="D-isomer specific 2-hydroxyacid dehydrogenase NAD-binding" evidence="6">
    <location>
        <begin position="132"/>
        <end position="243"/>
    </location>
</feature>
<dbReference type="EMBL" id="FUWS01000007">
    <property type="protein sequence ID" value="SKA17476.1"/>
    <property type="molecule type" value="Genomic_DNA"/>
</dbReference>
<evidence type="ECO:0000313" key="7">
    <source>
        <dbReference type="EMBL" id="SKA17476.1"/>
    </source>
</evidence>
<dbReference type="GO" id="GO:0051287">
    <property type="term" value="F:NAD binding"/>
    <property type="evidence" value="ECO:0007669"/>
    <property type="project" value="InterPro"/>
</dbReference>
<dbReference type="PANTHER" id="PTHR43761:SF1">
    <property type="entry name" value="D-ISOMER SPECIFIC 2-HYDROXYACID DEHYDROGENASE CATALYTIC DOMAIN-CONTAINING PROTEIN-RELATED"/>
    <property type="match status" value="1"/>
</dbReference>
<protein>
    <submittedName>
        <fullName evidence="7">D-3-phosphoglycerate dehydrogenase</fullName>
    </submittedName>
</protein>
<evidence type="ECO:0000259" key="5">
    <source>
        <dbReference type="Pfam" id="PF00389"/>
    </source>
</evidence>
<comment type="similarity">
    <text evidence="1 4">Belongs to the D-isomer specific 2-hydroxyacid dehydrogenase family.</text>
</comment>
<reference evidence="7 8" key="1">
    <citation type="submission" date="2017-02" db="EMBL/GenBank/DDBJ databases">
        <authorList>
            <person name="Peterson S.W."/>
        </authorList>
    </citation>
    <scope>NUCLEOTIDE SEQUENCE [LARGE SCALE GENOMIC DNA]</scope>
    <source>
        <strain evidence="7 8">DSM 45154</strain>
    </source>
</reference>
<evidence type="ECO:0000313" key="8">
    <source>
        <dbReference type="Proteomes" id="UP000190637"/>
    </source>
</evidence>
<organism evidence="7 8">
    <name type="scientific">Marinactinospora thermotolerans DSM 45154</name>
    <dbReference type="NCBI Taxonomy" id="1122192"/>
    <lineage>
        <taxon>Bacteria</taxon>
        <taxon>Bacillati</taxon>
        <taxon>Actinomycetota</taxon>
        <taxon>Actinomycetes</taxon>
        <taxon>Streptosporangiales</taxon>
        <taxon>Nocardiopsidaceae</taxon>
        <taxon>Marinactinospora</taxon>
    </lineage>
</organism>
<proteinExistence type="inferred from homology"/>
<evidence type="ECO:0000256" key="1">
    <source>
        <dbReference type="ARBA" id="ARBA00005854"/>
    </source>
</evidence>
<evidence type="ECO:0000259" key="6">
    <source>
        <dbReference type="Pfam" id="PF02826"/>
    </source>
</evidence>
<name>A0A1T4RNU7_9ACTN</name>
<dbReference type="GO" id="GO:0016616">
    <property type="term" value="F:oxidoreductase activity, acting on the CH-OH group of donors, NAD or NADP as acceptor"/>
    <property type="evidence" value="ECO:0007669"/>
    <property type="project" value="InterPro"/>
</dbReference>
<dbReference type="Pfam" id="PF02826">
    <property type="entry name" value="2-Hacid_dh_C"/>
    <property type="match status" value="1"/>
</dbReference>
<accession>A0A1T4RNU7</accession>
<dbReference type="InterPro" id="IPR036291">
    <property type="entry name" value="NAD(P)-bd_dom_sf"/>
</dbReference>
<feature type="domain" description="D-isomer specific 2-hydroxyacid dehydrogenase catalytic" evidence="5">
    <location>
        <begin position="16"/>
        <end position="101"/>
    </location>
</feature>
<dbReference type="OrthoDB" id="117809at2"/>
<dbReference type="Proteomes" id="UP000190637">
    <property type="component" value="Unassembled WGS sequence"/>
</dbReference>
<dbReference type="PANTHER" id="PTHR43761">
    <property type="entry name" value="D-ISOMER SPECIFIC 2-HYDROXYACID DEHYDROGENASE FAMILY PROTEIN (AFU_ORTHOLOGUE AFUA_1G13630)"/>
    <property type="match status" value="1"/>
</dbReference>
<keyword evidence="8" id="KW-1185">Reference proteome</keyword>
<evidence type="ECO:0000256" key="3">
    <source>
        <dbReference type="ARBA" id="ARBA00023027"/>
    </source>
</evidence>